<protein>
    <submittedName>
        <fullName evidence="1">Uncharacterized protein</fullName>
    </submittedName>
</protein>
<organism evidence="1 2">
    <name type="scientific">Lactiplantibacillus plajomi</name>
    <dbReference type="NCBI Taxonomy" id="1457217"/>
    <lineage>
        <taxon>Bacteria</taxon>
        <taxon>Bacillati</taxon>
        <taxon>Bacillota</taxon>
        <taxon>Bacilli</taxon>
        <taxon>Lactobacillales</taxon>
        <taxon>Lactobacillaceae</taxon>
        <taxon>Lactiplantibacillus</taxon>
    </lineage>
</organism>
<evidence type="ECO:0000313" key="2">
    <source>
        <dbReference type="Proteomes" id="UP001589855"/>
    </source>
</evidence>
<dbReference type="EMBL" id="JBHLUK010000073">
    <property type="protein sequence ID" value="MFC0424638.1"/>
    <property type="molecule type" value="Genomic_DNA"/>
</dbReference>
<dbReference type="RefSeq" id="WP_263854481.1">
    <property type="nucleotide sequence ID" value="NZ_BAABRM010000008.1"/>
</dbReference>
<name>A0ABV6K9E6_9LACO</name>
<keyword evidence="2" id="KW-1185">Reference proteome</keyword>
<proteinExistence type="predicted"/>
<accession>A0ABV6K9E6</accession>
<dbReference type="InterPro" id="IPR011256">
    <property type="entry name" value="Reg_factor_effector_dom_sf"/>
</dbReference>
<gene>
    <name evidence="1" type="ORF">ACFFGS_10940</name>
</gene>
<reference evidence="1 2" key="1">
    <citation type="submission" date="2024-09" db="EMBL/GenBank/DDBJ databases">
        <authorList>
            <person name="Sun Q."/>
            <person name="Mori K."/>
        </authorList>
    </citation>
    <scope>NUCLEOTIDE SEQUENCE [LARGE SCALE GENOMIC DNA]</scope>
    <source>
        <strain evidence="1 2">TBRC 4575</strain>
    </source>
</reference>
<evidence type="ECO:0000313" key="1">
    <source>
        <dbReference type="EMBL" id="MFC0424638.1"/>
    </source>
</evidence>
<dbReference type="Gene3D" id="3.20.80.10">
    <property type="entry name" value="Regulatory factor, effector binding domain"/>
    <property type="match status" value="1"/>
</dbReference>
<comment type="caution">
    <text evidence="1">The sequence shown here is derived from an EMBL/GenBank/DDBJ whole genome shotgun (WGS) entry which is preliminary data.</text>
</comment>
<dbReference type="Proteomes" id="UP001589855">
    <property type="component" value="Unassembled WGS sequence"/>
</dbReference>
<sequence>MKYEWRKNERELYATVKKPLILTVPAQKFISLSGVGDPNSPEFA</sequence>